<dbReference type="GO" id="GO:0016787">
    <property type="term" value="F:hydrolase activity"/>
    <property type="evidence" value="ECO:0007669"/>
    <property type="project" value="UniProtKB-KW"/>
</dbReference>
<dbReference type="InterPro" id="IPR029058">
    <property type="entry name" value="AB_hydrolase_fold"/>
</dbReference>
<evidence type="ECO:0000256" key="3">
    <source>
        <dbReference type="RuleBase" id="RU361235"/>
    </source>
</evidence>
<evidence type="ECO:0000256" key="1">
    <source>
        <dbReference type="ARBA" id="ARBA00005964"/>
    </source>
</evidence>
<dbReference type="EC" id="3.1.1.-" evidence="3"/>
<evidence type="ECO:0000313" key="5">
    <source>
        <dbReference type="EMBL" id="KZT66240.1"/>
    </source>
</evidence>
<dbReference type="PANTHER" id="PTHR43142:SF1">
    <property type="entry name" value="CARBOXYLIC ESTER HYDROLASE"/>
    <property type="match status" value="1"/>
</dbReference>
<keyword evidence="2 3" id="KW-0378">Hydrolase</keyword>
<dbReference type="Pfam" id="PF00135">
    <property type="entry name" value="COesterase"/>
    <property type="match status" value="1"/>
</dbReference>
<dbReference type="InterPro" id="IPR002018">
    <property type="entry name" value="CarbesteraseB"/>
</dbReference>
<dbReference type="STRING" id="1314783.A0A165MXA5"/>
<dbReference type="Proteomes" id="UP000076727">
    <property type="component" value="Unassembled WGS sequence"/>
</dbReference>
<gene>
    <name evidence="5" type="ORF">DAEQUDRAFT_715258</name>
</gene>
<comment type="similarity">
    <text evidence="1 3">Belongs to the type-B carboxylesterase/lipase family.</text>
</comment>
<dbReference type="InterPro" id="IPR019826">
    <property type="entry name" value="Carboxylesterase_B_AS"/>
</dbReference>
<sequence>MQTIFHPWSLTLEVQFLYINGRDSSIRDSSRCALSASSVCSYTRDNTYWLIMTSMAHLQAELLQNPDRIKVNTQYGQVTGGRANTGAVAFLEIPYALPPGRFQDPQSLPPSYRYEDKEYLYEASYCAQPKKEQQIAGAQYVNIVGLGKPTENPLFVNIVCPPDFEPGWNRKYPVKVYIHGGFLQLGSPHELNSQAQYIAAERSEVWVNIGYRVSVFGFLASDEPKLSGNYGFKDQWLALLWIRDNIERFGGDPNNIQITGLSGGGHSVQQILHHVSRGCLPQAPFQSAVIQSNGILTNPKTPSERRPQFEALCRSLGLDPRSPTILDQLRDPIALPWQRLTHVIETGEIGATFDTFRGTLDGAQWLADDPDPMTWQRSGAFARALRDKGVRSVVVGDLPDEWFVYGKTHAVSSLTDVETNLLKYYRADVVTDLLASHDIPQGLEEDGNELRKFMGMVLADGQAHMPTRLLARDLIGVGFPVLRYAINWLPKRVLYPAGYVSHGLDRVIWAYRRALLEQSEVPVVLGWLNAVDAQRQTIEAGMNSEAKNMRRVFALKKDGSWGWKNDERWDEVMEMVQTLPGQA</sequence>
<keyword evidence="6" id="KW-1185">Reference proteome</keyword>
<organism evidence="5 6">
    <name type="scientific">Daedalea quercina L-15889</name>
    <dbReference type="NCBI Taxonomy" id="1314783"/>
    <lineage>
        <taxon>Eukaryota</taxon>
        <taxon>Fungi</taxon>
        <taxon>Dikarya</taxon>
        <taxon>Basidiomycota</taxon>
        <taxon>Agaricomycotina</taxon>
        <taxon>Agaricomycetes</taxon>
        <taxon>Polyporales</taxon>
        <taxon>Fomitopsis</taxon>
    </lineage>
</organism>
<dbReference type="EMBL" id="KV429092">
    <property type="protein sequence ID" value="KZT66240.1"/>
    <property type="molecule type" value="Genomic_DNA"/>
</dbReference>
<reference evidence="5 6" key="1">
    <citation type="journal article" date="2016" name="Mol. Biol. Evol.">
        <title>Comparative Genomics of Early-Diverging Mushroom-Forming Fungi Provides Insights into the Origins of Lignocellulose Decay Capabilities.</title>
        <authorList>
            <person name="Nagy L.G."/>
            <person name="Riley R."/>
            <person name="Tritt A."/>
            <person name="Adam C."/>
            <person name="Daum C."/>
            <person name="Floudas D."/>
            <person name="Sun H."/>
            <person name="Yadav J.S."/>
            <person name="Pangilinan J."/>
            <person name="Larsson K.H."/>
            <person name="Matsuura K."/>
            <person name="Barry K."/>
            <person name="Labutti K."/>
            <person name="Kuo R."/>
            <person name="Ohm R.A."/>
            <person name="Bhattacharya S.S."/>
            <person name="Shirouzu T."/>
            <person name="Yoshinaga Y."/>
            <person name="Martin F.M."/>
            <person name="Grigoriev I.V."/>
            <person name="Hibbett D.S."/>
        </authorList>
    </citation>
    <scope>NUCLEOTIDE SEQUENCE [LARGE SCALE GENOMIC DNA]</scope>
    <source>
        <strain evidence="5 6">L-15889</strain>
    </source>
</reference>
<dbReference type="PROSITE" id="PS00122">
    <property type="entry name" value="CARBOXYLESTERASE_B_1"/>
    <property type="match status" value="1"/>
</dbReference>
<evidence type="ECO:0000313" key="6">
    <source>
        <dbReference type="Proteomes" id="UP000076727"/>
    </source>
</evidence>
<proteinExistence type="inferred from homology"/>
<dbReference type="SUPFAM" id="SSF53474">
    <property type="entry name" value="alpha/beta-Hydrolases"/>
    <property type="match status" value="1"/>
</dbReference>
<accession>A0A165MXA5</accession>
<dbReference type="PANTHER" id="PTHR43142">
    <property type="entry name" value="CARBOXYLIC ESTER HYDROLASE"/>
    <property type="match status" value="1"/>
</dbReference>
<dbReference type="OrthoDB" id="6846267at2759"/>
<protein>
    <recommendedName>
        <fullName evidence="3">Carboxylic ester hydrolase</fullName>
        <ecNumber evidence="3">3.1.1.-</ecNumber>
    </recommendedName>
</protein>
<dbReference type="Gene3D" id="3.40.50.1820">
    <property type="entry name" value="alpha/beta hydrolase"/>
    <property type="match status" value="1"/>
</dbReference>
<feature type="domain" description="Carboxylesterase type B" evidence="4">
    <location>
        <begin position="70"/>
        <end position="330"/>
    </location>
</feature>
<dbReference type="AlphaFoldDB" id="A0A165MXA5"/>
<dbReference type="ESTHER" id="9aphy-a0a165mxa5">
    <property type="family name" value="Fungal_carboxylesterase_lipase"/>
</dbReference>
<evidence type="ECO:0000259" key="4">
    <source>
        <dbReference type="Pfam" id="PF00135"/>
    </source>
</evidence>
<name>A0A165MXA5_9APHY</name>
<evidence type="ECO:0000256" key="2">
    <source>
        <dbReference type="ARBA" id="ARBA00022801"/>
    </source>
</evidence>